<dbReference type="InterPro" id="IPR003758">
    <property type="entry name" value="LpxK"/>
</dbReference>
<evidence type="ECO:0000256" key="9">
    <source>
        <dbReference type="ARBA" id="ARBA00023098"/>
    </source>
</evidence>
<reference evidence="10 11" key="1">
    <citation type="submission" date="2022-07" db="EMBL/GenBank/DDBJ databases">
        <title>Genome-wide signatures of adaptation to extreme environments.</title>
        <authorList>
            <person name="Cho C.H."/>
            <person name="Yoon H.S."/>
        </authorList>
    </citation>
    <scope>NUCLEOTIDE SEQUENCE [LARGE SCALE GENOMIC DNA]</scope>
    <source>
        <strain evidence="10 11">108.79 E11</strain>
    </source>
</reference>
<dbReference type="HAMAP" id="MF_00409">
    <property type="entry name" value="LpxK"/>
    <property type="match status" value="1"/>
</dbReference>
<keyword evidence="4" id="KW-0441">Lipid A biosynthesis</keyword>
<evidence type="ECO:0000256" key="8">
    <source>
        <dbReference type="ARBA" id="ARBA00022840"/>
    </source>
</evidence>
<organism evidence="10 11">
    <name type="scientific">Galdieria yellowstonensis</name>
    <dbReference type="NCBI Taxonomy" id="3028027"/>
    <lineage>
        <taxon>Eukaryota</taxon>
        <taxon>Rhodophyta</taxon>
        <taxon>Bangiophyceae</taxon>
        <taxon>Galdieriales</taxon>
        <taxon>Galdieriaceae</taxon>
        <taxon>Galdieria</taxon>
    </lineage>
</organism>
<keyword evidence="3" id="KW-0444">Lipid biosynthesis</keyword>
<dbReference type="GO" id="GO:0005524">
    <property type="term" value="F:ATP binding"/>
    <property type="evidence" value="ECO:0007669"/>
    <property type="project" value="UniProtKB-KW"/>
</dbReference>
<sequence length="401" mass="46318">MLWWWRTTRLVKWLLDYQSKSPKNPRYASFYGQFPYENSQRSISARFVDVCFHLCSYVYLFGMKVHRGWYRYGFGRMSQLYVLDPTINRKRDVVTFVVGNYTWGGTGKTPFVIFLSKLLVSRGYQPVILSRGYGHQDEAKMLLQRQVASHVIITGSNREAAFHRLSSTNAPSTVAILDDGLQHWRLKRQCNILMVNAALAFGINGHLIPRGSLREPPEEAVARCTCIVLHHCSQVSDVQLGQLKSWFHKYCPEKPVLTSCMVAKSLYLVSCDGQKLPHACDTIANQDMVLCCGIEYPSGFLKTVVDYCRPRQVSIESLGDHHWFRLQDLWNIVHKWNSVYAHWNLIVTEKDYYRNEKVFHQLVNKEWTSNVRVFVVQADLQVHSGIHELEKLLDELGLGPT</sequence>
<evidence type="ECO:0000256" key="2">
    <source>
        <dbReference type="ARBA" id="ARBA00012071"/>
    </source>
</evidence>
<dbReference type="EMBL" id="JANCYU010000064">
    <property type="protein sequence ID" value="KAK4528439.1"/>
    <property type="molecule type" value="Genomic_DNA"/>
</dbReference>
<evidence type="ECO:0000313" key="10">
    <source>
        <dbReference type="EMBL" id="KAK4528439.1"/>
    </source>
</evidence>
<proteinExistence type="inferred from homology"/>
<dbReference type="AlphaFoldDB" id="A0AAV9IM60"/>
<dbReference type="GO" id="GO:0009029">
    <property type="term" value="F:lipid-A 4'-kinase activity"/>
    <property type="evidence" value="ECO:0007669"/>
    <property type="project" value="UniProtKB-EC"/>
</dbReference>
<accession>A0AAV9IM60</accession>
<dbReference type="EC" id="2.7.1.130" evidence="2"/>
<dbReference type="PANTHER" id="PTHR42724:SF1">
    <property type="entry name" value="TETRAACYLDISACCHARIDE 4'-KINASE, MITOCHONDRIAL-RELATED"/>
    <property type="match status" value="1"/>
</dbReference>
<protein>
    <recommendedName>
        <fullName evidence="2">tetraacyldisaccharide 4'-kinase</fullName>
        <ecNumber evidence="2">2.7.1.130</ecNumber>
    </recommendedName>
</protein>
<evidence type="ECO:0000256" key="6">
    <source>
        <dbReference type="ARBA" id="ARBA00022741"/>
    </source>
</evidence>
<comment type="caution">
    <text evidence="10">The sequence shown here is derived from an EMBL/GenBank/DDBJ whole genome shotgun (WGS) entry which is preliminary data.</text>
</comment>
<dbReference type="GO" id="GO:0009245">
    <property type="term" value="P:lipid A biosynthetic process"/>
    <property type="evidence" value="ECO:0007669"/>
    <property type="project" value="UniProtKB-KW"/>
</dbReference>
<evidence type="ECO:0000313" key="11">
    <source>
        <dbReference type="Proteomes" id="UP001300502"/>
    </source>
</evidence>
<gene>
    <name evidence="10" type="ORF">GAYE_SCF56G6382</name>
</gene>
<evidence type="ECO:0000256" key="5">
    <source>
        <dbReference type="ARBA" id="ARBA00022679"/>
    </source>
</evidence>
<keyword evidence="11" id="KW-1185">Reference proteome</keyword>
<dbReference type="Pfam" id="PF02606">
    <property type="entry name" value="LpxK"/>
    <property type="match status" value="1"/>
</dbReference>
<dbReference type="Proteomes" id="UP001300502">
    <property type="component" value="Unassembled WGS sequence"/>
</dbReference>
<name>A0AAV9IM60_9RHOD</name>
<dbReference type="PANTHER" id="PTHR42724">
    <property type="entry name" value="TETRAACYLDISACCHARIDE 4'-KINASE"/>
    <property type="match status" value="1"/>
</dbReference>
<dbReference type="GO" id="GO:0016020">
    <property type="term" value="C:membrane"/>
    <property type="evidence" value="ECO:0007669"/>
    <property type="project" value="GOC"/>
</dbReference>
<evidence type="ECO:0000256" key="3">
    <source>
        <dbReference type="ARBA" id="ARBA00022516"/>
    </source>
</evidence>
<evidence type="ECO:0000256" key="7">
    <source>
        <dbReference type="ARBA" id="ARBA00022777"/>
    </source>
</evidence>
<comment type="pathway">
    <text evidence="1">Glycolipid biosynthesis; lipid IV(A) biosynthesis; lipid IV(A) from (3R)-3-hydroxytetradecanoyl-[acyl-carrier-protein] and UDP-N-acetyl-alpha-D-glucosamine: step 6/6.</text>
</comment>
<keyword evidence="6" id="KW-0547">Nucleotide-binding</keyword>
<keyword evidence="9" id="KW-0443">Lipid metabolism</keyword>
<keyword evidence="8" id="KW-0067">ATP-binding</keyword>
<evidence type="ECO:0000256" key="1">
    <source>
        <dbReference type="ARBA" id="ARBA00004870"/>
    </source>
</evidence>
<evidence type="ECO:0000256" key="4">
    <source>
        <dbReference type="ARBA" id="ARBA00022556"/>
    </source>
</evidence>
<keyword evidence="5" id="KW-0808">Transferase</keyword>
<keyword evidence="7" id="KW-0418">Kinase</keyword>